<dbReference type="EMBL" id="AP024749">
    <property type="protein sequence ID" value="BCY29130.1"/>
    <property type="molecule type" value="Genomic_DNA"/>
</dbReference>
<keyword evidence="2" id="KW-1003">Cell membrane</keyword>
<evidence type="ECO:0000256" key="2">
    <source>
        <dbReference type="ARBA" id="ARBA00022475"/>
    </source>
</evidence>
<evidence type="ECO:0000256" key="3">
    <source>
        <dbReference type="ARBA" id="ARBA00022692"/>
    </source>
</evidence>
<evidence type="ECO:0000256" key="4">
    <source>
        <dbReference type="ARBA" id="ARBA00022989"/>
    </source>
</evidence>
<dbReference type="NCBIfam" id="TIGR03954">
    <property type="entry name" value="integ_memb_HG"/>
    <property type="match status" value="1"/>
</dbReference>
<gene>
    <name evidence="8" type="primary">ydzA</name>
    <name evidence="8" type="ORF">KK2020170_19980</name>
</gene>
<dbReference type="RefSeq" id="WP_221258223.1">
    <property type="nucleotide sequence ID" value="NZ_AP024749.1"/>
</dbReference>
<keyword evidence="4 6" id="KW-1133">Transmembrane helix</keyword>
<keyword evidence="9" id="KW-1185">Reference proteome</keyword>
<dbReference type="Proteomes" id="UP000825258">
    <property type="component" value="Chromosome"/>
</dbReference>
<keyword evidence="3 6" id="KW-0812">Transmembrane</keyword>
<evidence type="ECO:0000313" key="9">
    <source>
        <dbReference type="Proteomes" id="UP000825258"/>
    </source>
</evidence>
<evidence type="ECO:0000256" key="1">
    <source>
        <dbReference type="ARBA" id="ARBA00004651"/>
    </source>
</evidence>
<dbReference type="PANTHER" id="PTHR40077">
    <property type="entry name" value="MEMBRANE PROTEIN-RELATED"/>
    <property type="match status" value="1"/>
</dbReference>
<dbReference type="PANTHER" id="PTHR40077:SF2">
    <property type="entry name" value="MEMBRANE PROTEIN"/>
    <property type="match status" value="1"/>
</dbReference>
<reference evidence="8 9" key="1">
    <citation type="submission" date="2021-06" db="EMBL/GenBank/DDBJ databases">
        <title>Whole genome sequences of Flavobacterium sp. KK2020170 and assembly.</title>
        <authorList>
            <person name="Kitahara K."/>
            <person name="Miyoshi S."/>
            <person name="Uesaka K."/>
        </authorList>
    </citation>
    <scope>NUCLEOTIDE SEQUENCE [LARGE SCALE GENOMIC DNA]</scope>
    <source>
        <strain evidence="8 9">KK2020170</strain>
    </source>
</reference>
<evidence type="ECO:0000256" key="5">
    <source>
        <dbReference type="ARBA" id="ARBA00023136"/>
    </source>
</evidence>
<feature type="transmembrane region" description="Helical" evidence="6">
    <location>
        <begin position="68"/>
        <end position="84"/>
    </location>
</feature>
<protein>
    <submittedName>
        <fullName evidence="8">Membrane protein</fullName>
    </submittedName>
</protein>
<evidence type="ECO:0000256" key="6">
    <source>
        <dbReference type="SAM" id="Phobius"/>
    </source>
</evidence>
<accession>A0ABN6HXM9</accession>
<proteinExistence type="predicted"/>
<comment type="subcellular location">
    <subcellularLocation>
        <location evidence="1">Cell membrane</location>
        <topology evidence="1">Multi-pass membrane protein</topology>
    </subcellularLocation>
</comment>
<sequence length="93" mass="10709">MIKFFKITALLEGISLLALLFFAMPMKYVANDPLYVKHIGMAHGLLFIAYIVLASVLKYEQKWDMKKYFIICIASVIPFGTFYVEKKYLSSLS</sequence>
<name>A0ABN6HXM9_9FLAO</name>
<keyword evidence="5 6" id="KW-0472">Membrane</keyword>
<dbReference type="Pfam" id="PF12823">
    <property type="entry name" value="DUF3817"/>
    <property type="match status" value="1"/>
</dbReference>
<feature type="transmembrane region" description="Helical" evidence="6">
    <location>
        <begin position="38"/>
        <end position="56"/>
    </location>
</feature>
<organism evidence="8 9">
    <name type="scientific">Flavobacterium okayamense</name>
    <dbReference type="NCBI Taxonomy" id="2830782"/>
    <lineage>
        <taxon>Bacteria</taxon>
        <taxon>Pseudomonadati</taxon>
        <taxon>Bacteroidota</taxon>
        <taxon>Flavobacteriia</taxon>
        <taxon>Flavobacteriales</taxon>
        <taxon>Flavobacteriaceae</taxon>
        <taxon>Flavobacterium</taxon>
    </lineage>
</organism>
<evidence type="ECO:0000313" key="8">
    <source>
        <dbReference type="EMBL" id="BCY29130.1"/>
    </source>
</evidence>
<dbReference type="InterPro" id="IPR023845">
    <property type="entry name" value="DUF3817_TM"/>
</dbReference>
<feature type="transmembrane region" description="Helical" evidence="6">
    <location>
        <begin position="7"/>
        <end position="26"/>
    </location>
</feature>
<evidence type="ECO:0000259" key="7">
    <source>
        <dbReference type="Pfam" id="PF12823"/>
    </source>
</evidence>
<feature type="domain" description="DUF3817" evidence="7">
    <location>
        <begin position="3"/>
        <end position="88"/>
    </location>
</feature>